<evidence type="ECO:0000313" key="2">
    <source>
        <dbReference type="EMBL" id="KZT56321.1"/>
    </source>
</evidence>
<evidence type="ECO:0000313" key="3">
    <source>
        <dbReference type="Proteomes" id="UP000076842"/>
    </source>
</evidence>
<feature type="region of interest" description="Disordered" evidence="1">
    <location>
        <begin position="1"/>
        <end position="87"/>
    </location>
</feature>
<feature type="compositionally biased region" description="Pro residues" evidence="1">
    <location>
        <begin position="69"/>
        <end position="86"/>
    </location>
</feature>
<sequence length="248" mass="26709">MAPVCAGGDQGRGQQWASRVDALGRGGSSGGAKVRSLARRRGHRCQPSHPARVRQHHDTSLQRTAPRPRVSPPSPSPPLKPSPPAIAPIIRHASPRKDDLQVRAPRMDNDNPTPSTLLRTLLNQVETSTGQSADDSFEFRAPRSPTCWPPNHHPRRAPFASRICWCLSAVQACALVPPSAPLPGSAFAPALPMARRRTSPVRALSSPIPNSHFRGHVASSAGGSCCSPRCCVYARLRAQPCFRHPCGR</sequence>
<feature type="compositionally biased region" description="Basic residues" evidence="1">
    <location>
        <begin position="36"/>
        <end position="55"/>
    </location>
</feature>
<keyword evidence="3" id="KW-1185">Reference proteome</keyword>
<evidence type="ECO:0000256" key="1">
    <source>
        <dbReference type="SAM" id="MobiDB-lite"/>
    </source>
</evidence>
<proteinExistence type="predicted"/>
<dbReference type="EMBL" id="KV423979">
    <property type="protein sequence ID" value="KZT56321.1"/>
    <property type="molecule type" value="Genomic_DNA"/>
</dbReference>
<organism evidence="2 3">
    <name type="scientific">Calocera cornea HHB12733</name>
    <dbReference type="NCBI Taxonomy" id="1353952"/>
    <lineage>
        <taxon>Eukaryota</taxon>
        <taxon>Fungi</taxon>
        <taxon>Dikarya</taxon>
        <taxon>Basidiomycota</taxon>
        <taxon>Agaricomycotina</taxon>
        <taxon>Dacrymycetes</taxon>
        <taxon>Dacrymycetales</taxon>
        <taxon>Dacrymycetaceae</taxon>
        <taxon>Calocera</taxon>
    </lineage>
</organism>
<feature type="region of interest" description="Disordered" evidence="1">
    <location>
        <begin position="127"/>
        <end position="152"/>
    </location>
</feature>
<protein>
    <submittedName>
        <fullName evidence="2">Uncharacterized protein</fullName>
    </submittedName>
</protein>
<dbReference type="Proteomes" id="UP000076842">
    <property type="component" value="Unassembled WGS sequence"/>
</dbReference>
<dbReference type="AlphaFoldDB" id="A0A165F770"/>
<accession>A0A165F770</accession>
<name>A0A165F770_9BASI</name>
<reference evidence="2 3" key="1">
    <citation type="journal article" date="2016" name="Mol. Biol. Evol.">
        <title>Comparative Genomics of Early-Diverging Mushroom-Forming Fungi Provides Insights into the Origins of Lignocellulose Decay Capabilities.</title>
        <authorList>
            <person name="Nagy L.G."/>
            <person name="Riley R."/>
            <person name="Tritt A."/>
            <person name="Adam C."/>
            <person name="Daum C."/>
            <person name="Floudas D."/>
            <person name="Sun H."/>
            <person name="Yadav J.S."/>
            <person name="Pangilinan J."/>
            <person name="Larsson K.H."/>
            <person name="Matsuura K."/>
            <person name="Barry K."/>
            <person name="Labutti K."/>
            <person name="Kuo R."/>
            <person name="Ohm R.A."/>
            <person name="Bhattacharya S.S."/>
            <person name="Shirouzu T."/>
            <person name="Yoshinaga Y."/>
            <person name="Martin F.M."/>
            <person name="Grigoriev I.V."/>
            <person name="Hibbett D.S."/>
        </authorList>
    </citation>
    <scope>NUCLEOTIDE SEQUENCE [LARGE SCALE GENOMIC DNA]</scope>
    <source>
        <strain evidence="2 3">HHB12733</strain>
    </source>
</reference>
<gene>
    <name evidence="2" type="ORF">CALCODRAFT_318894</name>
</gene>
<dbReference type="InParanoid" id="A0A165F770"/>